<evidence type="ECO:0000256" key="1">
    <source>
        <dbReference type="SAM" id="SignalP"/>
    </source>
</evidence>
<dbReference type="Pfam" id="PF12790">
    <property type="entry name" value="T6SS-SciN"/>
    <property type="match status" value="1"/>
</dbReference>
<organism evidence="2 3">
    <name type="scientific">Methylomonas denitrificans</name>
    <dbReference type="NCBI Taxonomy" id="1538553"/>
    <lineage>
        <taxon>Bacteria</taxon>
        <taxon>Pseudomonadati</taxon>
        <taxon>Pseudomonadota</taxon>
        <taxon>Gammaproteobacteria</taxon>
        <taxon>Methylococcales</taxon>
        <taxon>Methylococcaceae</taxon>
        <taxon>Methylomonas</taxon>
    </lineage>
</organism>
<dbReference type="AlphaFoldDB" id="A0A126T5F7"/>
<dbReference type="KEGG" id="mdn:JT25_012600"/>
<dbReference type="InterPro" id="IPR038706">
    <property type="entry name" value="Type_VI_SciN-like_sf"/>
</dbReference>
<gene>
    <name evidence="2" type="ORF">JT25_012600</name>
</gene>
<dbReference type="Gene3D" id="2.60.40.4150">
    <property type="entry name" value="Type VI secretion system, lipoprotein SciN"/>
    <property type="match status" value="1"/>
</dbReference>
<keyword evidence="3" id="KW-1185">Reference proteome</keyword>
<keyword evidence="1" id="KW-0732">Signal</keyword>
<sequence length="168" mass="18177">MLLPRILPILLASILASCADVPEQPAPPPPTVVELTLNSTASINPDADGKASPVVLRIYELREQSGFNGADFFAIFDKEQATLGADLVRKQELVLKPGENKTLRIEPAADTRILGFFAAFRKLDNAGWRTLTELKAHQNNAVVLKLDANTLTVTNTPTEPPPAAPKED</sequence>
<evidence type="ECO:0000313" key="2">
    <source>
        <dbReference type="EMBL" id="AMK77306.1"/>
    </source>
</evidence>
<dbReference type="Proteomes" id="UP000030512">
    <property type="component" value="Chromosome"/>
</dbReference>
<name>A0A126T5F7_9GAMM</name>
<proteinExistence type="predicted"/>
<dbReference type="PANTHER" id="PTHR37625:SF4">
    <property type="entry name" value="OUTER MEMBRANE LIPOPROTEIN"/>
    <property type="match status" value="1"/>
</dbReference>
<reference evidence="2 3" key="1">
    <citation type="journal article" date="2015" name="Environ. Microbiol.">
        <title>Methane oxidation coupled to nitrate reduction under hypoxia by the Gammaproteobacterium Methylomonas denitrificans, sp. nov. type strain FJG1.</title>
        <authorList>
            <person name="Kits K.D."/>
            <person name="Klotz M.G."/>
            <person name="Stein L.Y."/>
        </authorList>
    </citation>
    <scope>NUCLEOTIDE SEQUENCE [LARGE SCALE GENOMIC DNA]</scope>
    <source>
        <strain evidence="2 3">FJG1</strain>
    </source>
</reference>
<dbReference type="InterPro" id="IPR017734">
    <property type="entry name" value="T6SS_SciN"/>
</dbReference>
<dbReference type="RefSeq" id="WP_036279887.1">
    <property type="nucleotide sequence ID" value="NZ_CP014476.1"/>
</dbReference>
<feature type="signal peptide" evidence="1">
    <location>
        <begin position="1"/>
        <end position="19"/>
    </location>
</feature>
<evidence type="ECO:0000313" key="3">
    <source>
        <dbReference type="Proteomes" id="UP000030512"/>
    </source>
</evidence>
<dbReference type="PROSITE" id="PS51257">
    <property type="entry name" value="PROKAR_LIPOPROTEIN"/>
    <property type="match status" value="1"/>
</dbReference>
<dbReference type="PANTHER" id="PTHR37625">
    <property type="entry name" value="OUTER MEMBRANE LIPOPROTEIN-RELATED"/>
    <property type="match status" value="1"/>
</dbReference>
<feature type="chain" id="PRO_5007797850" evidence="1">
    <location>
        <begin position="20"/>
        <end position="168"/>
    </location>
</feature>
<dbReference type="OrthoDB" id="5471061at2"/>
<protein>
    <submittedName>
        <fullName evidence="2">Type VI secretion protein</fullName>
    </submittedName>
</protein>
<dbReference type="STRING" id="1538553.JT25_012600"/>
<dbReference type="EMBL" id="CP014476">
    <property type="protein sequence ID" value="AMK77306.1"/>
    <property type="molecule type" value="Genomic_DNA"/>
</dbReference>
<dbReference type="NCBIfam" id="TIGR03352">
    <property type="entry name" value="VI_chp_3"/>
    <property type="match status" value="1"/>
</dbReference>
<accession>A0A126T5F7</accession>